<dbReference type="InterPro" id="IPR002110">
    <property type="entry name" value="Ankyrin_rpt"/>
</dbReference>
<dbReference type="Gene3D" id="1.25.40.20">
    <property type="entry name" value="Ankyrin repeat-containing domain"/>
    <property type="match status" value="1"/>
</dbReference>
<dbReference type="OrthoDB" id="539213at2759"/>
<evidence type="ECO:0000313" key="4">
    <source>
        <dbReference type="EMBL" id="CAG9981141.1"/>
    </source>
</evidence>
<sequence>MGTLLEAGADVDAIAPCDPSDFDEWTPVYSSGYLPPGLHTTIVESVFYRHPHFFNQFLRYSRVRQGQLSQARLLQAAVEGCEELRAYLQTITADTSEINWHLESCLAKTFSLKETPDSCFIGRRMQLVRNLLFSDVDPTLPSACGVLSIQAMFNVLIGWGYQWLGKKNEPLPRCFNEVQEQLLRHGALWDESDWDTTICMYSLGILPLLGTLGFDIRSLDGRALCRAAVIGNLEAVRWLLDAGADVNATWTRSDGLSNVLFMGQGFQWKSAETGLFESCTVHYGPIWAGKAGMIKVILALGPDLRYPHAGDPDLLEACFIHYPQLGEETNCCLAAIELLLEQGAPVSSSALAAVIGLGGQSDLVNQLIHKGSDVHSYAIERRQLSIDHGVGFRVVDQAFSPVQAAVYRNNPERISLLLERGADINQPGFNDRGVTALQAACQIEEQYWKPGTRLRMVKFLLKLGAYADGLPAQKNGFSALQIAAANGDLEIALMLLHSGADPNTLDTDDRRVGITALDFAAEQGRLDMLQLLLTFGGRSGSPGKTGVDGAIELARERRCFAIVKYLEAHADSISDSFGDWTHSRFSQLDARFGFNDITRTFL</sequence>
<dbReference type="SMART" id="SM00248">
    <property type="entry name" value="ANK"/>
    <property type="match status" value="6"/>
</dbReference>
<feature type="repeat" description="ANK" evidence="3">
    <location>
        <begin position="475"/>
        <end position="507"/>
    </location>
</feature>
<proteinExistence type="predicted"/>
<feature type="repeat" description="ANK" evidence="3">
    <location>
        <begin position="397"/>
        <end position="429"/>
    </location>
</feature>
<protein>
    <submittedName>
        <fullName evidence="4">Uncharacterized protein</fullName>
    </submittedName>
</protein>
<keyword evidence="5" id="KW-1185">Reference proteome</keyword>
<dbReference type="PROSITE" id="PS50088">
    <property type="entry name" value="ANK_REPEAT"/>
    <property type="match status" value="3"/>
</dbReference>
<evidence type="ECO:0000256" key="1">
    <source>
        <dbReference type="ARBA" id="ARBA00022737"/>
    </source>
</evidence>
<evidence type="ECO:0000256" key="3">
    <source>
        <dbReference type="PROSITE-ProRule" id="PRU00023"/>
    </source>
</evidence>
<dbReference type="PANTHER" id="PTHR24189">
    <property type="entry name" value="MYOTROPHIN"/>
    <property type="match status" value="1"/>
</dbReference>
<comment type="caution">
    <text evidence="4">The sequence shown here is derived from an EMBL/GenBank/DDBJ whole genome shotgun (WGS) entry which is preliminary data.</text>
</comment>
<accession>A0A9N9U896</accession>
<dbReference type="Pfam" id="PF00023">
    <property type="entry name" value="Ank"/>
    <property type="match status" value="1"/>
</dbReference>
<keyword evidence="1" id="KW-0677">Repeat</keyword>
<gene>
    <name evidence="4" type="ORF">CBYS24578_00008135</name>
</gene>
<dbReference type="Proteomes" id="UP000754883">
    <property type="component" value="Unassembled WGS sequence"/>
</dbReference>
<dbReference type="AlphaFoldDB" id="A0A9N9U896"/>
<dbReference type="Pfam" id="PF12796">
    <property type="entry name" value="Ank_2"/>
    <property type="match status" value="1"/>
</dbReference>
<feature type="repeat" description="ANK" evidence="3">
    <location>
        <begin position="512"/>
        <end position="536"/>
    </location>
</feature>
<organism evidence="4 5">
    <name type="scientific">Clonostachys byssicola</name>
    <dbReference type="NCBI Taxonomy" id="160290"/>
    <lineage>
        <taxon>Eukaryota</taxon>
        <taxon>Fungi</taxon>
        <taxon>Dikarya</taxon>
        <taxon>Ascomycota</taxon>
        <taxon>Pezizomycotina</taxon>
        <taxon>Sordariomycetes</taxon>
        <taxon>Hypocreomycetidae</taxon>
        <taxon>Hypocreales</taxon>
        <taxon>Bionectriaceae</taxon>
        <taxon>Clonostachys</taxon>
    </lineage>
</organism>
<dbReference type="InterPro" id="IPR036770">
    <property type="entry name" value="Ankyrin_rpt-contain_sf"/>
</dbReference>
<keyword evidence="2 3" id="KW-0040">ANK repeat</keyword>
<dbReference type="PANTHER" id="PTHR24189:SF50">
    <property type="entry name" value="ANKYRIN REPEAT AND SOCS BOX PROTEIN 2"/>
    <property type="match status" value="1"/>
</dbReference>
<name>A0A9N9U896_9HYPO</name>
<reference evidence="4" key="1">
    <citation type="submission" date="2021-10" db="EMBL/GenBank/DDBJ databases">
        <authorList>
            <person name="Piombo E."/>
        </authorList>
    </citation>
    <scope>NUCLEOTIDE SEQUENCE</scope>
</reference>
<evidence type="ECO:0000313" key="5">
    <source>
        <dbReference type="Proteomes" id="UP000754883"/>
    </source>
</evidence>
<dbReference type="InterPro" id="IPR050745">
    <property type="entry name" value="Multifunctional_regulatory"/>
</dbReference>
<dbReference type="EMBL" id="CABFNO020001323">
    <property type="protein sequence ID" value="CAG9981141.1"/>
    <property type="molecule type" value="Genomic_DNA"/>
</dbReference>
<dbReference type="PROSITE" id="PS50297">
    <property type="entry name" value="ANK_REP_REGION"/>
    <property type="match status" value="3"/>
</dbReference>
<dbReference type="SUPFAM" id="SSF48403">
    <property type="entry name" value="Ankyrin repeat"/>
    <property type="match status" value="2"/>
</dbReference>
<evidence type="ECO:0000256" key="2">
    <source>
        <dbReference type="ARBA" id="ARBA00023043"/>
    </source>
</evidence>